<dbReference type="PANTHER" id="PTHR13260:SF0">
    <property type="entry name" value="ANAPHASE-PROMOTING COMPLEX SUBUNIT 4"/>
    <property type="match status" value="1"/>
</dbReference>
<dbReference type="Proteomes" id="UP000485058">
    <property type="component" value="Unassembled WGS sequence"/>
</dbReference>
<dbReference type="InterPro" id="IPR001680">
    <property type="entry name" value="WD40_rpt"/>
</dbReference>
<dbReference type="GO" id="GO:0051301">
    <property type="term" value="P:cell division"/>
    <property type="evidence" value="ECO:0007669"/>
    <property type="project" value="UniProtKB-KW"/>
</dbReference>
<feature type="compositionally biased region" description="Low complexity" evidence="7">
    <location>
        <begin position="230"/>
        <end position="242"/>
    </location>
</feature>
<keyword evidence="5" id="KW-0131">Cell cycle</keyword>
<dbReference type="InterPro" id="IPR024790">
    <property type="entry name" value="APC4_long_dom"/>
</dbReference>
<dbReference type="InterPro" id="IPR015943">
    <property type="entry name" value="WD40/YVTN_repeat-like_dom_sf"/>
</dbReference>
<proteinExistence type="predicted"/>
<dbReference type="AlphaFoldDB" id="A0A6A0AFF0"/>
<comment type="caution">
    <text evidence="10">The sequence shown here is derived from an EMBL/GenBank/DDBJ whole genome shotgun (WGS) entry which is preliminary data.</text>
</comment>
<feature type="domain" description="Anaphase-promoting complex subunit 4 long" evidence="9">
    <location>
        <begin position="285"/>
        <end position="412"/>
    </location>
</feature>
<feature type="repeat" description="WD" evidence="6">
    <location>
        <begin position="76"/>
        <end position="117"/>
    </location>
</feature>
<feature type="non-terminal residue" evidence="10">
    <location>
        <position position="1"/>
    </location>
</feature>
<dbReference type="Pfam" id="PF12894">
    <property type="entry name" value="ANAPC4_WD40"/>
    <property type="match status" value="1"/>
</dbReference>
<keyword evidence="2" id="KW-0132">Cell division</keyword>
<accession>A0A6A0AFF0</accession>
<evidence type="ECO:0000259" key="8">
    <source>
        <dbReference type="Pfam" id="PF12894"/>
    </source>
</evidence>
<evidence type="ECO:0000256" key="4">
    <source>
        <dbReference type="ARBA" id="ARBA00022786"/>
    </source>
</evidence>
<protein>
    <recommendedName>
        <fullName evidence="1">Anaphase-promoting complex subunit 4</fullName>
    </recommendedName>
</protein>
<evidence type="ECO:0000256" key="1">
    <source>
        <dbReference type="ARBA" id="ARBA00016067"/>
    </source>
</evidence>
<evidence type="ECO:0000259" key="9">
    <source>
        <dbReference type="Pfam" id="PF12896"/>
    </source>
</evidence>
<dbReference type="EMBL" id="BLLF01005777">
    <property type="protein sequence ID" value="GFH31620.1"/>
    <property type="molecule type" value="Genomic_DNA"/>
</dbReference>
<evidence type="ECO:0000256" key="7">
    <source>
        <dbReference type="SAM" id="MobiDB-lite"/>
    </source>
</evidence>
<dbReference type="PANTHER" id="PTHR13260">
    <property type="entry name" value="ANAPHASE PROMOTING COMPLEX SUBUNIT 4 APC4"/>
    <property type="match status" value="1"/>
</dbReference>
<keyword evidence="6" id="KW-0853">WD repeat</keyword>
<feature type="region of interest" description="Disordered" evidence="7">
    <location>
        <begin position="229"/>
        <end position="260"/>
    </location>
</feature>
<keyword evidence="4" id="KW-0833">Ubl conjugation pathway</keyword>
<feature type="domain" description="Anaphase-promoting complex subunit 4-like WD40" evidence="8">
    <location>
        <begin position="46"/>
        <end position="138"/>
    </location>
</feature>
<name>A0A6A0AFF0_HAELA</name>
<evidence type="ECO:0000256" key="5">
    <source>
        <dbReference type="ARBA" id="ARBA00023306"/>
    </source>
</evidence>
<sequence length="413" mass="43108">MAPALSLCAQVAPDEDQQWASSPHLLRPAFTLLHDTPLTHQVVGGSWCPCMDLLALVTEDGQLSVQRLDAQRLWSTQLDLNTLTSLCWQPEGKVLAAAGSDGRVTLYDVERCRVLSHWLPGPQGRPGGAAPVVSLSWVQALPLQPKSAQQQMFAMRHHRLLSWPGTARSPLASATSQQALDRTGSPAPGDWPPAPEALNCLVASTSRGEVAVAAFGSFQFLYLPTAAAHGPSTSPAPAEPAGSEGGAAEAGGQQHNGSGAPGGLTWQLGLGAGALTCRVHWLGGLHQRHADLHLLAVLAGELQQTLAVASAGLAQAGRQWQSAQTELVKQLGVLASCLLDHQEGLQGLQGPEGEQVSEEEAVAAELACTLASGVASPGLAAFLSGRLTEAGLRRLAKMLDSSLQAVHALLQEQ</sequence>
<feature type="region of interest" description="Disordered" evidence="7">
    <location>
        <begin position="166"/>
        <end position="191"/>
    </location>
</feature>
<organism evidence="10 11">
    <name type="scientific">Haematococcus lacustris</name>
    <name type="common">Green alga</name>
    <name type="synonym">Haematococcus pluvialis</name>
    <dbReference type="NCBI Taxonomy" id="44745"/>
    <lineage>
        <taxon>Eukaryota</taxon>
        <taxon>Viridiplantae</taxon>
        <taxon>Chlorophyta</taxon>
        <taxon>core chlorophytes</taxon>
        <taxon>Chlorophyceae</taxon>
        <taxon>CS clade</taxon>
        <taxon>Chlamydomonadales</taxon>
        <taxon>Haematococcaceae</taxon>
        <taxon>Haematococcus</taxon>
    </lineage>
</organism>
<dbReference type="InterPro" id="IPR024977">
    <property type="entry name" value="Apc4-like_WD40_dom"/>
</dbReference>
<evidence type="ECO:0000256" key="3">
    <source>
        <dbReference type="ARBA" id="ARBA00022776"/>
    </source>
</evidence>
<keyword evidence="3" id="KW-0498">Mitosis</keyword>
<keyword evidence="11" id="KW-1185">Reference proteome</keyword>
<dbReference type="GO" id="GO:0070979">
    <property type="term" value="P:protein K11-linked ubiquitination"/>
    <property type="evidence" value="ECO:0007669"/>
    <property type="project" value="TreeGrafter"/>
</dbReference>
<dbReference type="GO" id="GO:0005680">
    <property type="term" value="C:anaphase-promoting complex"/>
    <property type="evidence" value="ECO:0007669"/>
    <property type="project" value="InterPro"/>
</dbReference>
<dbReference type="SUPFAM" id="SSF117289">
    <property type="entry name" value="Nucleoporin domain"/>
    <property type="match status" value="1"/>
</dbReference>
<evidence type="ECO:0000313" key="11">
    <source>
        <dbReference type="Proteomes" id="UP000485058"/>
    </source>
</evidence>
<dbReference type="Pfam" id="PF12896">
    <property type="entry name" value="ANAPC4"/>
    <property type="match status" value="1"/>
</dbReference>
<feature type="non-terminal residue" evidence="10">
    <location>
        <position position="413"/>
    </location>
</feature>
<dbReference type="InterPro" id="IPR024789">
    <property type="entry name" value="APC4"/>
</dbReference>
<dbReference type="PROSITE" id="PS50082">
    <property type="entry name" value="WD_REPEATS_2"/>
    <property type="match status" value="1"/>
</dbReference>
<dbReference type="Gene3D" id="2.130.10.10">
    <property type="entry name" value="YVTN repeat-like/Quinoprotein amine dehydrogenase"/>
    <property type="match status" value="1"/>
</dbReference>
<evidence type="ECO:0000313" key="10">
    <source>
        <dbReference type="EMBL" id="GFH31620.1"/>
    </source>
</evidence>
<reference evidence="10 11" key="1">
    <citation type="submission" date="2020-02" db="EMBL/GenBank/DDBJ databases">
        <title>Draft genome sequence of Haematococcus lacustris strain NIES-144.</title>
        <authorList>
            <person name="Morimoto D."/>
            <person name="Nakagawa S."/>
            <person name="Yoshida T."/>
            <person name="Sawayama S."/>
        </authorList>
    </citation>
    <scope>NUCLEOTIDE SEQUENCE [LARGE SCALE GENOMIC DNA]</scope>
    <source>
        <strain evidence="10 11">NIES-144</strain>
    </source>
</reference>
<dbReference type="GO" id="GO:0034399">
    <property type="term" value="C:nuclear periphery"/>
    <property type="evidence" value="ECO:0007669"/>
    <property type="project" value="TreeGrafter"/>
</dbReference>
<gene>
    <name evidence="10" type="ORF">HaLaN_30697</name>
</gene>
<evidence type="ECO:0000256" key="2">
    <source>
        <dbReference type="ARBA" id="ARBA00022618"/>
    </source>
</evidence>
<dbReference type="GO" id="GO:0031145">
    <property type="term" value="P:anaphase-promoting complex-dependent catabolic process"/>
    <property type="evidence" value="ECO:0007669"/>
    <property type="project" value="InterPro"/>
</dbReference>
<evidence type="ECO:0000256" key="6">
    <source>
        <dbReference type="PROSITE-ProRule" id="PRU00221"/>
    </source>
</evidence>